<comment type="similarity">
    <text evidence="2 8">Belongs to the peptidase S8 family.</text>
</comment>
<dbReference type="SUPFAM" id="SSF52743">
    <property type="entry name" value="Subtilisin-like"/>
    <property type="match status" value="1"/>
</dbReference>
<dbReference type="GO" id="GO:0006508">
    <property type="term" value="P:proteolysis"/>
    <property type="evidence" value="ECO:0007669"/>
    <property type="project" value="UniProtKB-KW"/>
</dbReference>
<evidence type="ECO:0000313" key="15">
    <source>
        <dbReference type="Proteomes" id="UP000186455"/>
    </source>
</evidence>
<evidence type="ECO:0000256" key="5">
    <source>
        <dbReference type="ARBA" id="ARBA00022801"/>
    </source>
</evidence>
<evidence type="ECO:0000259" key="12">
    <source>
        <dbReference type="Pfam" id="PF11721"/>
    </source>
</evidence>
<evidence type="ECO:0000256" key="3">
    <source>
        <dbReference type="ARBA" id="ARBA00012595"/>
    </source>
</evidence>
<dbReference type="PROSITE" id="PS51892">
    <property type="entry name" value="SUBTILASE"/>
    <property type="match status" value="1"/>
</dbReference>
<protein>
    <recommendedName>
        <fullName evidence="3">alpha-amylase</fullName>
        <ecNumber evidence="3">3.2.1.1</ecNumber>
    </recommendedName>
    <alternativeName>
        <fullName evidence="7">1,4-alpha-D-glucan glucanohydrolase</fullName>
    </alternativeName>
</protein>
<organism evidence="14 15">
    <name type="scientific">Streptomyces uncialis</name>
    <dbReference type="NCBI Taxonomy" id="1048205"/>
    <lineage>
        <taxon>Bacteria</taxon>
        <taxon>Bacillati</taxon>
        <taxon>Actinomycetota</taxon>
        <taxon>Actinomycetes</taxon>
        <taxon>Kitasatosporales</taxon>
        <taxon>Streptomycetaceae</taxon>
        <taxon>Streptomyces</taxon>
    </lineage>
</organism>
<dbReference type="Pfam" id="PF13620">
    <property type="entry name" value="CarboxypepD_reg"/>
    <property type="match status" value="2"/>
</dbReference>
<dbReference type="InterPro" id="IPR023828">
    <property type="entry name" value="Peptidase_S8_Ser-AS"/>
</dbReference>
<dbReference type="InterPro" id="IPR024361">
    <property type="entry name" value="BACON"/>
</dbReference>
<evidence type="ECO:0000256" key="2">
    <source>
        <dbReference type="ARBA" id="ARBA00011073"/>
    </source>
</evidence>
<accession>A0A1Q4VBS6</accession>
<evidence type="ECO:0000256" key="8">
    <source>
        <dbReference type="PROSITE-ProRule" id="PRU01240"/>
    </source>
</evidence>
<feature type="active site" description="Charge relay system" evidence="8">
    <location>
        <position position="406"/>
    </location>
</feature>
<evidence type="ECO:0000313" key="14">
    <source>
        <dbReference type="EMBL" id="OKH95276.1"/>
    </source>
</evidence>
<keyword evidence="5 8" id="KW-0378">Hydrolase</keyword>
<dbReference type="PANTHER" id="PTHR43806">
    <property type="entry name" value="PEPTIDASE S8"/>
    <property type="match status" value="1"/>
</dbReference>
<feature type="signal peptide" evidence="10">
    <location>
        <begin position="1"/>
        <end position="17"/>
    </location>
</feature>
<feature type="domain" description="Malectin" evidence="12">
    <location>
        <begin position="1019"/>
        <end position="1162"/>
    </location>
</feature>
<feature type="domain" description="BACON" evidence="13">
    <location>
        <begin position="934"/>
        <end position="993"/>
    </location>
</feature>
<evidence type="ECO:0000256" key="1">
    <source>
        <dbReference type="ARBA" id="ARBA00000548"/>
    </source>
</evidence>
<evidence type="ECO:0000259" key="11">
    <source>
        <dbReference type="Pfam" id="PF00082"/>
    </source>
</evidence>
<reference evidence="14 15" key="1">
    <citation type="submission" date="2015-06" db="EMBL/GenBank/DDBJ databases">
        <title>Cloning and characterization of the uncialamcin biosynthetic gene cluster.</title>
        <authorList>
            <person name="Yan X."/>
            <person name="Huang T."/>
            <person name="Ge H."/>
            <person name="Shen B."/>
        </authorList>
    </citation>
    <scope>NUCLEOTIDE SEQUENCE [LARGE SCALE GENOMIC DNA]</scope>
    <source>
        <strain evidence="14 15">DCA2648</strain>
    </source>
</reference>
<proteinExistence type="inferred from homology"/>
<dbReference type="InterPro" id="IPR036852">
    <property type="entry name" value="Peptidase_S8/S53_dom_sf"/>
</dbReference>
<dbReference type="InterPro" id="IPR013784">
    <property type="entry name" value="Carb-bd-like_fold"/>
</dbReference>
<dbReference type="InterPro" id="IPR013783">
    <property type="entry name" value="Ig-like_fold"/>
</dbReference>
<dbReference type="Gene3D" id="2.60.40.10">
    <property type="entry name" value="Immunoglobulins"/>
    <property type="match status" value="1"/>
</dbReference>
<dbReference type="STRING" id="1048205.AB852_11935"/>
<gene>
    <name evidence="14" type="ORF">AB852_11935</name>
</gene>
<evidence type="ECO:0000259" key="13">
    <source>
        <dbReference type="Pfam" id="PF19190"/>
    </source>
</evidence>
<feature type="active site" description="Charge relay system" evidence="8">
    <location>
        <position position="187"/>
    </location>
</feature>
<keyword evidence="6 8" id="KW-0720">Serine protease</keyword>
<dbReference type="PRINTS" id="PR00723">
    <property type="entry name" value="SUBTILISIN"/>
</dbReference>
<dbReference type="Pfam" id="PF00082">
    <property type="entry name" value="Peptidase_S8"/>
    <property type="match status" value="1"/>
</dbReference>
<comment type="caution">
    <text evidence="14">The sequence shown here is derived from an EMBL/GenBank/DDBJ whole genome shotgun (WGS) entry which is preliminary data.</text>
</comment>
<evidence type="ECO:0000256" key="4">
    <source>
        <dbReference type="ARBA" id="ARBA00022670"/>
    </source>
</evidence>
<feature type="chain" id="PRO_5038698379" description="alpha-amylase" evidence="10">
    <location>
        <begin position="18"/>
        <end position="1177"/>
    </location>
</feature>
<keyword evidence="15" id="KW-1185">Reference proteome</keyword>
<dbReference type="GO" id="GO:0030246">
    <property type="term" value="F:carbohydrate binding"/>
    <property type="evidence" value="ECO:0007669"/>
    <property type="project" value="InterPro"/>
</dbReference>
<dbReference type="Gene3D" id="2.60.120.430">
    <property type="entry name" value="Galactose-binding lectin"/>
    <property type="match status" value="1"/>
</dbReference>
<evidence type="ECO:0000256" key="7">
    <source>
        <dbReference type="ARBA" id="ARBA00030238"/>
    </source>
</evidence>
<dbReference type="SUPFAM" id="SSF49785">
    <property type="entry name" value="Galactose-binding domain-like"/>
    <property type="match status" value="1"/>
</dbReference>
<dbReference type="EMBL" id="LFBV01000002">
    <property type="protein sequence ID" value="OKH95276.1"/>
    <property type="molecule type" value="Genomic_DNA"/>
</dbReference>
<dbReference type="SUPFAM" id="SSF49464">
    <property type="entry name" value="Carboxypeptidase regulatory domain-like"/>
    <property type="match status" value="1"/>
</dbReference>
<dbReference type="Proteomes" id="UP000186455">
    <property type="component" value="Unassembled WGS sequence"/>
</dbReference>
<name>A0A1Q4VBS6_9ACTN</name>
<dbReference type="InterPro" id="IPR021720">
    <property type="entry name" value="Malectin_dom"/>
</dbReference>
<dbReference type="InterPro" id="IPR008979">
    <property type="entry name" value="Galactose-bd-like_sf"/>
</dbReference>
<dbReference type="EC" id="3.2.1.1" evidence="3"/>
<dbReference type="InterPro" id="IPR015500">
    <property type="entry name" value="Peptidase_S8_subtilisin-rel"/>
</dbReference>
<comment type="catalytic activity">
    <reaction evidence="1">
        <text>Endohydrolysis of (1-&gt;4)-alpha-D-glucosidic linkages in polysaccharides containing three or more (1-&gt;4)-alpha-linked D-glucose units.</text>
        <dbReference type="EC" id="3.2.1.1"/>
    </reaction>
</comment>
<dbReference type="InterPro" id="IPR000209">
    <property type="entry name" value="Peptidase_S8/S53_dom"/>
</dbReference>
<feature type="domain" description="Peptidase S8/S53" evidence="11">
    <location>
        <begin position="178"/>
        <end position="445"/>
    </location>
</feature>
<dbReference type="Gene3D" id="3.40.50.200">
    <property type="entry name" value="Peptidase S8/S53 domain"/>
    <property type="match status" value="1"/>
</dbReference>
<evidence type="ECO:0000256" key="10">
    <source>
        <dbReference type="SAM" id="SignalP"/>
    </source>
</evidence>
<evidence type="ECO:0000256" key="9">
    <source>
        <dbReference type="SAM" id="MobiDB-lite"/>
    </source>
</evidence>
<sequence>MTAGFMALPLLLGAAPAAVPPDPGGTEAAPPAFRDKTEPGLRAQLGSRERATFWVTLAEEADSSAARRARDKTAKGRTLLAAKQSHARATQAPLKALLDGAGVRHESFWVTNTLKVTADEALARKIAARPEVASLAADDPVVLPDPLPGDGKPRVNAVEWNIDRINAPRVWSEFGARGENVVVATIDSGVQLGHPALHDRYRGLKADGGYDHAYNWYDPGWVCGPTKPCDNTGHGTHVMGTMVGDGGPDHTIGVAPGATWIAAKGCEDTRCTRESLLRSGEWMIAPTDTNGLNPRPDLAPHIVNSSWGNSSSDPWFKPVVQAWRDAGIFPAMSSGNSGSQCQATGSPGGYATTYSSGAFDANNAIASFSARGSGEEGAVKPNLAAPGVDVRSSWSDGTYRPLSGTSMATPHTAATVALMWSAAPSLRGDVAETERLLNRTAIDTEDLSCGGTPERNNVWGEGRLDAHAAVSAAPRGPVGAVSGGVTSGGAPVADAVLDFVGPVKARAHGDAQGRYHAKRLAAGEYAVTVSGFGFTPVTGTATVTANGTVTRDFSLERAPAARLTGRVTGASGAERRAVVGVVDAPASATTATTGADGTFSLDLPQGTYDIAASPDHRCAAVATVRIEVRGNTVHDFRTPPRTDGFGTSCTVATDVPFPRGTKPITFPHTDRAVSTIDLPFPVPFYGRTHRGAAVSIDGVLGFSDLLHSGNNTLLPRAGAPDNALFPYWDDLVLGAGSGVHWAASGTAPHREVTVEWRDVALASSREVRFSFAAVIGEDGTASFHYENGPGAGLANGESATIGVENPTGTDALMYSFNSSVVRGGTSVHFRTGDTAVLSGTVTDANDGKPVAGATVTAGGRTDTTRADGGYLFQLPPSAAQDLAVAAPHYTAATRQVRGEAGGVTVTDVALGTARITSEAASAHLVVPPGERRARDLTLTNTGSAGAYTLTEATDEPWLTVSPAGGELAAGGRTAVTVTADASGVAPGTVLTATLKLASDSGRKPVTDIPVTVVVPAYRTAVDAGAARALTDAHGDTWTPDRAYTAGSHGHLGASTRLTTNRALTGSPLHDPALYRTARQDMREYRFDGLPTGTYRVELGFAELAGKRPSQRVFDVTAEGKLVVPNLDLALEAGVRTAHDRAFTVRVTDGQLDLRFDRTVGRALVNAIRVTHRPDLTG</sequence>
<dbReference type="PROSITE" id="PS00138">
    <property type="entry name" value="SUBTILASE_SER"/>
    <property type="match status" value="1"/>
</dbReference>
<dbReference type="InterPro" id="IPR008969">
    <property type="entry name" value="CarboxyPept-like_regulatory"/>
</dbReference>
<dbReference type="SUPFAM" id="SSF49452">
    <property type="entry name" value="Starch-binding domain-like"/>
    <property type="match status" value="2"/>
</dbReference>
<dbReference type="PANTHER" id="PTHR43806:SF11">
    <property type="entry name" value="CEREVISIN-RELATED"/>
    <property type="match status" value="1"/>
</dbReference>
<dbReference type="AlphaFoldDB" id="A0A1Q4VBS6"/>
<dbReference type="GO" id="GO:0004556">
    <property type="term" value="F:alpha-amylase activity"/>
    <property type="evidence" value="ECO:0007669"/>
    <property type="project" value="UniProtKB-EC"/>
</dbReference>
<dbReference type="Pfam" id="PF11721">
    <property type="entry name" value="Malectin"/>
    <property type="match status" value="1"/>
</dbReference>
<keyword evidence="4 8" id="KW-0645">Protease</keyword>
<keyword evidence="10" id="KW-0732">Signal</keyword>
<dbReference type="Gene3D" id="2.60.40.1120">
    <property type="entry name" value="Carboxypeptidase-like, regulatory domain"/>
    <property type="match status" value="3"/>
</dbReference>
<feature type="region of interest" description="Disordered" evidence="9">
    <location>
        <begin position="19"/>
        <end position="38"/>
    </location>
</feature>
<dbReference type="GO" id="GO:0004252">
    <property type="term" value="F:serine-type endopeptidase activity"/>
    <property type="evidence" value="ECO:0007669"/>
    <property type="project" value="UniProtKB-UniRule"/>
</dbReference>
<feature type="active site" description="Charge relay system" evidence="8">
    <location>
        <position position="234"/>
    </location>
</feature>
<evidence type="ECO:0000256" key="6">
    <source>
        <dbReference type="ARBA" id="ARBA00022825"/>
    </source>
</evidence>
<dbReference type="Pfam" id="PF19190">
    <property type="entry name" value="BACON_2"/>
    <property type="match status" value="1"/>
</dbReference>
<dbReference type="InterPro" id="IPR050131">
    <property type="entry name" value="Peptidase_S8_subtilisin-like"/>
</dbReference>
<dbReference type="GO" id="GO:0005975">
    <property type="term" value="P:carbohydrate metabolic process"/>
    <property type="evidence" value="ECO:0007669"/>
    <property type="project" value="UniProtKB-ARBA"/>
</dbReference>